<dbReference type="OrthoDB" id="382863at2759"/>
<reference evidence="3 4" key="1">
    <citation type="journal article" date="2018" name="Sci. Rep.">
        <title>Raphidocelis subcapitata (=Pseudokirchneriella subcapitata) provides an insight into genome evolution and environmental adaptations in the Sphaeropleales.</title>
        <authorList>
            <person name="Suzuki S."/>
            <person name="Yamaguchi H."/>
            <person name="Nakajima N."/>
            <person name="Kawachi M."/>
        </authorList>
    </citation>
    <scope>NUCLEOTIDE SEQUENCE [LARGE SCALE GENOMIC DNA]</scope>
    <source>
        <strain evidence="3 4">NIES-35</strain>
    </source>
</reference>
<evidence type="ECO:0000259" key="2">
    <source>
        <dbReference type="Pfam" id="PF16092"/>
    </source>
</evidence>
<organism evidence="3 4">
    <name type="scientific">Raphidocelis subcapitata</name>
    <dbReference type="NCBI Taxonomy" id="307507"/>
    <lineage>
        <taxon>Eukaryota</taxon>
        <taxon>Viridiplantae</taxon>
        <taxon>Chlorophyta</taxon>
        <taxon>core chlorophytes</taxon>
        <taxon>Chlorophyceae</taxon>
        <taxon>CS clade</taxon>
        <taxon>Sphaeropleales</taxon>
        <taxon>Selenastraceae</taxon>
        <taxon>Raphidocelis</taxon>
    </lineage>
</organism>
<name>A0A2V0NQW5_9CHLO</name>
<feature type="region of interest" description="Disordered" evidence="1">
    <location>
        <begin position="328"/>
        <end position="352"/>
    </location>
</feature>
<dbReference type="EMBL" id="BDRX01000007">
    <property type="protein sequence ID" value="GBF89012.1"/>
    <property type="molecule type" value="Genomic_DNA"/>
</dbReference>
<evidence type="ECO:0000256" key="1">
    <source>
        <dbReference type="SAM" id="MobiDB-lite"/>
    </source>
</evidence>
<dbReference type="PANTHER" id="PTHR21178">
    <property type="entry name" value="CILIA- AND FLAGELLA-ASSOCIATED PROTEIN 61"/>
    <property type="match status" value="1"/>
</dbReference>
<evidence type="ECO:0000313" key="4">
    <source>
        <dbReference type="Proteomes" id="UP000247498"/>
    </source>
</evidence>
<comment type="caution">
    <text evidence="3">The sequence shown here is derived from an EMBL/GenBank/DDBJ whole genome shotgun (WGS) entry which is preliminary data.</text>
</comment>
<feature type="domain" description="Cilia- and flagella-associated protein 61 N-terminal" evidence="2">
    <location>
        <begin position="192"/>
        <end position="300"/>
    </location>
</feature>
<dbReference type="Proteomes" id="UP000247498">
    <property type="component" value="Unassembled WGS sequence"/>
</dbReference>
<evidence type="ECO:0000313" key="3">
    <source>
        <dbReference type="EMBL" id="GBF89012.1"/>
    </source>
</evidence>
<keyword evidence="4" id="KW-1185">Reference proteome</keyword>
<protein>
    <recommendedName>
        <fullName evidence="2">Cilia- and flagella-associated protein 61 N-terminal domain-containing protein</fullName>
    </recommendedName>
</protein>
<dbReference type="AlphaFoldDB" id="A0A2V0NQW5"/>
<dbReference type="STRING" id="307507.A0A2V0NQW5"/>
<dbReference type="SUPFAM" id="SSF51905">
    <property type="entry name" value="FAD/NAD(P)-binding domain"/>
    <property type="match status" value="1"/>
</dbReference>
<dbReference type="Gene3D" id="3.50.50.60">
    <property type="entry name" value="FAD/NAD(P)-binding domain"/>
    <property type="match status" value="2"/>
</dbReference>
<dbReference type="InParanoid" id="A0A2V0NQW5"/>
<dbReference type="InterPro" id="IPR032151">
    <property type="entry name" value="CFAP61_N"/>
</dbReference>
<gene>
    <name evidence="3" type="ORF">Rsub_01511</name>
</gene>
<dbReference type="InterPro" id="IPR038884">
    <property type="entry name" value="CFAP61"/>
</dbReference>
<sequence>MAGLRVETAEEGDLDLESFLRGHEQEPFLRRNCVLALVARQERDDGAVVIGFLELTDEPAVVVKAAGGGGSNYGAAAARPPKVEEAAWLKAEPAALGFGPGAAAFVRRCTIAAAAAADGAAPPVALALLRAAFGAAPTLQAVLLASSGEPPSHLLTSSAGDGEAAAGEPCLSALARAPPFAQASVEPRVGLQLRAAPRRAVMPELVVRRARVQDHDEMLPLLQRAAAGRHAALALLPESCRPAEPFALTRLIDSQDGGNAVLVAHPRGCESLVGMLAATCDVDVPLLQSSFDLGPYDGFLQPGDYEALEERARTLAASEAADAAAASGAAAQGGGGREGELDADGAAAGGGPEVEEGVRQILAGLVQEALDGGAGRAPPRHRLFAVTMLCFQDGWEVQAPDLLAAAFDLFADKDYAALTVPHAIPEPPLARLMTVLPPAGGPASAGASVFPDAVLLAHRASLLSEFEVRLAAVEDMAAVQPLLEGLPDAPQLGERIALAMGRGTAVLALLSGEVVGAAAFGEPVELPRLRGAFDLDSLLPPADWPANAQAALEAVVVNPLFEPHSAAFLSRALTLLTRRAAVCGVAPGAAPPPAVAAAAEQVVPRRRQRRAAAAEKPGGPPFPLFAFTRSLAIKRPVHTRIVVVGASDTGLSCLETLLTAPCHRGTLFTHLTLLSPGGLAAAAAAAAAAASTAAVAAAPARFSPEALARLGLEGAVADVDGALAAIDRERRVAVLEDGRELPYDVLALATGLQDPLLARVAAARPEAAACVVPAVALASALTAAATGAGEAAFRTSSTLLIGDSLDALTALSALLDSGADAAAITWVSDHSLGDVGGVARRPGPAALARALARRAGLELPAPQAGRLRDVRVAEGGEGRCSVVVEAPDGAQLGLEVDAIAAAGPLAPDARVALALAAAGLVINSRAVVGAGFATAEPSVLAAGPVAKLSRRYGAPETLLENHNSAEVGARLADAIAAAATGPHAAPAAAAAANTRPPALPAARGASCRLPGGWAFSLAARGEALAAPSLAAPPGGASLLSAAAGGAGGLLSIVTDAAGCIRQACAVARDGSALAGLLPSLPVLVGLPLSYLGLQPPAGAGRAPAEVPADVAAALSEPWAEALLHDGFGALRVAMLSAARAARERGGAVSVAAGAGGGEAGAGLEARLAAAAVTFLEGVPAGELPSLRAGLSEARSVAKARGSAAPVLPPAAQ</sequence>
<proteinExistence type="predicted"/>
<dbReference type="InterPro" id="IPR036188">
    <property type="entry name" value="FAD/NAD-bd_sf"/>
</dbReference>
<dbReference type="Pfam" id="PF16092">
    <property type="entry name" value="CFAP61_N"/>
    <property type="match status" value="1"/>
</dbReference>
<dbReference type="PANTHER" id="PTHR21178:SF8">
    <property type="entry name" value="CILIA- AND FLAGELLA-ASSOCIATED PROTEIN 61"/>
    <property type="match status" value="1"/>
</dbReference>
<accession>A0A2V0NQW5</accession>